<dbReference type="GO" id="GO:0005739">
    <property type="term" value="C:mitochondrion"/>
    <property type="evidence" value="ECO:0000318"/>
    <property type="project" value="GO_Central"/>
</dbReference>
<reference evidence="9" key="3">
    <citation type="submission" date="2025-08" db="UniProtKB">
        <authorList>
            <consortium name="Ensembl"/>
        </authorList>
    </citation>
    <scope>IDENTIFICATION</scope>
</reference>
<evidence type="ECO:0000256" key="5">
    <source>
        <dbReference type="ARBA" id="ARBA00023274"/>
    </source>
</evidence>
<dbReference type="InterPro" id="IPR036967">
    <property type="entry name" value="Ribosomal_uS11_sf"/>
</dbReference>
<evidence type="ECO:0000256" key="6">
    <source>
        <dbReference type="ARBA" id="ARBA00059887"/>
    </source>
</evidence>
<proteinExistence type="inferred from homology"/>
<keyword evidence="3" id="KW-0689">Ribosomal protein</keyword>
<evidence type="ECO:0000313" key="10">
    <source>
        <dbReference type="Proteomes" id="UP000008144"/>
    </source>
</evidence>
<evidence type="ECO:0000256" key="8">
    <source>
        <dbReference type="ARBA" id="ARBA00082661"/>
    </source>
</evidence>
<keyword evidence="10" id="KW-1185">Reference proteome</keyword>
<keyword evidence="4" id="KW-0496">Mitochondrion</keyword>
<dbReference type="AlphaFoldDB" id="F6Y9H6"/>
<name>F6Y9H6_CIOIN</name>
<dbReference type="PANTHER" id="PTHR12899">
    <property type="entry name" value="39S RIBOSOMAL PROTEIN L18, MITOCHONDRIAL"/>
    <property type="match status" value="1"/>
</dbReference>
<dbReference type="GeneTree" id="ENSGT00390000006394"/>
<dbReference type="FunCoup" id="F6Y9H6">
    <property type="interactions" value="467"/>
</dbReference>
<dbReference type="CDD" id="cd00432">
    <property type="entry name" value="Ribosomal_L18_L5e"/>
    <property type="match status" value="1"/>
</dbReference>
<evidence type="ECO:0000256" key="1">
    <source>
        <dbReference type="ARBA" id="ARBA00004173"/>
    </source>
</evidence>
<reference evidence="9" key="4">
    <citation type="submission" date="2025-09" db="UniProtKB">
        <authorList>
            <consortium name="Ensembl"/>
        </authorList>
    </citation>
    <scope>IDENTIFICATION</scope>
</reference>
<comment type="function">
    <text evidence="6">Together with thiosulfate sulfurtransferase (TST), acts as a mitochondrial import factor for the cytosolic 5S rRNA. The precursor form shows RNA chaperone activity; is able to fold the 5S rRNA into an import-competent conformation that is recognized by rhodanese (TST). Both the cytoplasmic and mitochondrial forms are able to bind to the helix IV-loop D in the gamma domain of the 5S rRNA.</text>
</comment>
<dbReference type="EMBL" id="EAAA01001674">
    <property type="status" value="NOT_ANNOTATED_CDS"/>
    <property type="molecule type" value="Genomic_DNA"/>
</dbReference>
<dbReference type="KEGG" id="cin:100179281"/>
<reference evidence="10" key="1">
    <citation type="journal article" date="2002" name="Science">
        <title>The draft genome of Ciona intestinalis: insights into chordate and vertebrate origins.</title>
        <authorList>
            <person name="Dehal P."/>
            <person name="Satou Y."/>
            <person name="Campbell R.K."/>
            <person name="Chapman J."/>
            <person name="Degnan B."/>
            <person name="De Tomaso A."/>
            <person name="Davidson B."/>
            <person name="Di Gregorio A."/>
            <person name="Gelpke M."/>
            <person name="Goodstein D.M."/>
            <person name="Harafuji N."/>
            <person name="Hastings K.E."/>
            <person name="Ho I."/>
            <person name="Hotta K."/>
            <person name="Huang W."/>
            <person name="Kawashima T."/>
            <person name="Lemaire P."/>
            <person name="Martinez D."/>
            <person name="Meinertzhagen I.A."/>
            <person name="Necula S."/>
            <person name="Nonaka M."/>
            <person name="Putnam N."/>
            <person name="Rash S."/>
            <person name="Saiga H."/>
            <person name="Satake M."/>
            <person name="Terry A."/>
            <person name="Yamada L."/>
            <person name="Wang H.G."/>
            <person name="Awazu S."/>
            <person name="Azumi K."/>
            <person name="Boore J."/>
            <person name="Branno M."/>
            <person name="Chin-Bow S."/>
            <person name="DeSantis R."/>
            <person name="Doyle S."/>
            <person name="Francino P."/>
            <person name="Keys D.N."/>
            <person name="Haga S."/>
            <person name="Hayashi H."/>
            <person name="Hino K."/>
            <person name="Imai K.S."/>
            <person name="Inaba K."/>
            <person name="Kano S."/>
            <person name="Kobayashi K."/>
            <person name="Kobayashi M."/>
            <person name="Lee B.I."/>
            <person name="Makabe K.W."/>
            <person name="Manohar C."/>
            <person name="Matassi G."/>
            <person name="Medina M."/>
            <person name="Mochizuki Y."/>
            <person name="Mount S."/>
            <person name="Morishita T."/>
            <person name="Miura S."/>
            <person name="Nakayama A."/>
            <person name="Nishizaka S."/>
            <person name="Nomoto H."/>
            <person name="Ohta F."/>
            <person name="Oishi K."/>
            <person name="Rigoutsos I."/>
            <person name="Sano M."/>
            <person name="Sasaki A."/>
            <person name="Sasakura Y."/>
            <person name="Shoguchi E."/>
            <person name="Shin-i T."/>
            <person name="Spagnuolo A."/>
            <person name="Stainier D."/>
            <person name="Suzuki M.M."/>
            <person name="Tassy O."/>
            <person name="Takatori N."/>
            <person name="Tokuoka M."/>
            <person name="Yagi K."/>
            <person name="Yoshizaki F."/>
            <person name="Wada S."/>
            <person name="Zhang C."/>
            <person name="Hyatt P.D."/>
            <person name="Larimer F."/>
            <person name="Detter C."/>
            <person name="Doggett N."/>
            <person name="Glavina T."/>
            <person name="Hawkins T."/>
            <person name="Richardson P."/>
            <person name="Lucas S."/>
            <person name="Kohara Y."/>
            <person name="Levine M."/>
            <person name="Satoh N."/>
            <person name="Rokhsar D.S."/>
        </authorList>
    </citation>
    <scope>NUCLEOTIDE SEQUENCE [LARGE SCALE GENOMIC DNA]</scope>
</reference>
<accession>A0A1W2W130</accession>
<dbReference type="RefSeq" id="XP_002120895.1">
    <property type="nucleotide sequence ID" value="XM_002120859.5"/>
</dbReference>
<sequence>MFASKLLRVPYRKSIRKVVTSAEKLSLTSAAVDTFYQNEKKKSIKTDIVPHKTFINRNPRNLERLALAHKDQGWGKGIPDRPATNWPTGSYHHRILFEVTGKHTYASLLHYHGNQVVAVSTREWSIQKMLYKGNDVSACYNIGTIFAERCIRAGISCAAWTIPQNMVDNSDRIKSFCTAVVETGFVLEEPDQISFKSFQPPHVEKKGPRPPRRV</sequence>
<evidence type="ECO:0000256" key="2">
    <source>
        <dbReference type="ARBA" id="ARBA00007116"/>
    </source>
</evidence>
<dbReference type="GO" id="GO:1990904">
    <property type="term" value="C:ribonucleoprotein complex"/>
    <property type="evidence" value="ECO:0007669"/>
    <property type="project" value="UniProtKB-KW"/>
</dbReference>
<comment type="subcellular location">
    <subcellularLocation>
        <location evidence="1">Mitochondrion</location>
    </subcellularLocation>
</comment>
<evidence type="ECO:0000256" key="3">
    <source>
        <dbReference type="ARBA" id="ARBA00022980"/>
    </source>
</evidence>
<dbReference type="InterPro" id="IPR005484">
    <property type="entry name" value="Ribosomal_uL18_bac/plant/anim"/>
</dbReference>
<organism evidence="9 10">
    <name type="scientific">Ciona intestinalis</name>
    <name type="common">Transparent sea squirt</name>
    <name type="synonym">Ascidia intestinalis</name>
    <dbReference type="NCBI Taxonomy" id="7719"/>
    <lineage>
        <taxon>Eukaryota</taxon>
        <taxon>Metazoa</taxon>
        <taxon>Chordata</taxon>
        <taxon>Tunicata</taxon>
        <taxon>Ascidiacea</taxon>
        <taxon>Phlebobranchia</taxon>
        <taxon>Cionidae</taxon>
        <taxon>Ciona</taxon>
    </lineage>
</organism>
<dbReference type="GO" id="GO:0005743">
    <property type="term" value="C:mitochondrial inner membrane"/>
    <property type="evidence" value="ECO:0007669"/>
    <property type="project" value="UniProtKB-ARBA"/>
</dbReference>
<dbReference type="STRING" id="7719.ENSCINP00000019322"/>
<dbReference type="Ensembl" id="ENSCINT00000019322.3">
    <property type="protein sequence ID" value="ENSCINP00000019322.3"/>
    <property type="gene ID" value="ENSCING00000009491.3"/>
</dbReference>
<protein>
    <recommendedName>
        <fullName evidence="7">Large ribosomal subunit protein uL18m</fullName>
    </recommendedName>
    <alternativeName>
        <fullName evidence="8">39S ribosomal protein L18, mitochondrial</fullName>
    </alternativeName>
</protein>
<dbReference type="Proteomes" id="UP000008144">
    <property type="component" value="Chromosome 3"/>
</dbReference>
<dbReference type="OMA" id="TSEWAIK"/>
<dbReference type="GO" id="GO:0005840">
    <property type="term" value="C:ribosome"/>
    <property type="evidence" value="ECO:0007669"/>
    <property type="project" value="UniProtKB-KW"/>
</dbReference>
<dbReference type="GeneID" id="100179281"/>
<reference evidence="9" key="2">
    <citation type="journal article" date="2008" name="Genome Biol.">
        <title>Improved genome assembly and evidence-based global gene model set for the chordate Ciona intestinalis: new insight into intron and operon populations.</title>
        <authorList>
            <person name="Satou Y."/>
            <person name="Mineta K."/>
            <person name="Ogasawara M."/>
            <person name="Sasakura Y."/>
            <person name="Shoguchi E."/>
            <person name="Ueno K."/>
            <person name="Yamada L."/>
            <person name="Matsumoto J."/>
            <person name="Wasserscheid J."/>
            <person name="Dewar K."/>
            <person name="Wiley G.B."/>
            <person name="Macmil S.L."/>
            <person name="Roe B.A."/>
            <person name="Zeller R.W."/>
            <person name="Hastings K.E."/>
            <person name="Lemaire P."/>
            <person name="Lindquist E."/>
            <person name="Endo T."/>
            <person name="Hotta K."/>
            <person name="Inaba K."/>
        </authorList>
    </citation>
    <scope>NUCLEOTIDE SEQUENCE [LARGE SCALE GENOMIC DNA]</scope>
    <source>
        <strain evidence="9">wild type</strain>
    </source>
</reference>
<dbReference type="OrthoDB" id="1932324at2759"/>
<evidence type="ECO:0000313" key="9">
    <source>
        <dbReference type="Ensembl" id="ENSCINP00000019322.3"/>
    </source>
</evidence>
<dbReference type="GO" id="GO:0008097">
    <property type="term" value="F:5S rRNA binding"/>
    <property type="evidence" value="ECO:0000318"/>
    <property type="project" value="GO_Central"/>
</dbReference>
<accession>F6Y9H6</accession>
<dbReference type="InParanoid" id="F6Y9H6"/>
<dbReference type="FunFam" id="3.30.420.80:FF:000005">
    <property type="entry name" value="39S ribosomal protein L18, mitochondrial"/>
    <property type="match status" value="1"/>
</dbReference>
<comment type="similarity">
    <text evidence="2">Belongs to the universal ribosomal protein uL18 family.</text>
</comment>
<dbReference type="GO" id="GO:0006412">
    <property type="term" value="P:translation"/>
    <property type="evidence" value="ECO:0007669"/>
    <property type="project" value="InterPro"/>
</dbReference>
<dbReference type="InterPro" id="IPR057268">
    <property type="entry name" value="Ribosomal_L18"/>
</dbReference>
<dbReference type="PANTHER" id="PTHR12899:SF3">
    <property type="entry name" value="LARGE RIBOSOMAL SUBUNIT PROTEIN UL18M"/>
    <property type="match status" value="1"/>
</dbReference>
<dbReference type="SUPFAM" id="SSF53137">
    <property type="entry name" value="Translational machinery components"/>
    <property type="match status" value="1"/>
</dbReference>
<evidence type="ECO:0000256" key="7">
    <source>
        <dbReference type="ARBA" id="ARBA00069051"/>
    </source>
</evidence>
<dbReference type="GO" id="GO:0003735">
    <property type="term" value="F:structural constituent of ribosome"/>
    <property type="evidence" value="ECO:0007669"/>
    <property type="project" value="InterPro"/>
</dbReference>
<dbReference type="HOGENOM" id="CLU_108540_0_0_1"/>
<keyword evidence="5" id="KW-0687">Ribonucleoprotein</keyword>
<gene>
    <name evidence="9" type="primary">LOC100179281</name>
</gene>
<dbReference type="Gene3D" id="3.30.420.80">
    <property type="entry name" value="Ribosomal protein S11"/>
    <property type="match status" value="1"/>
</dbReference>
<evidence type="ECO:0000256" key="4">
    <source>
        <dbReference type="ARBA" id="ARBA00023128"/>
    </source>
</evidence>